<dbReference type="PANTHER" id="PTHR43861">
    <property type="entry name" value="TRANS-ACONITATE 2-METHYLTRANSFERASE-RELATED"/>
    <property type="match status" value="1"/>
</dbReference>
<dbReference type="Gene3D" id="6.20.50.110">
    <property type="entry name" value="Methyltransferase, zinc-binding domain"/>
    <property type="match status" value="1"/>
</dbReference>
<dbReference type="SUPFAM" id="SSF53335">
    <property type="entry name" value="S-adenosyl-L-methionine-dependent methyltransferases"/>
    <property type="match status" value="1"/>
</dbReference>
<dbReference type="Gene3D" id="3.40.50.150">
    <property type="entry name" value="Vaccinia Virus protein VP39"/>
    <property type="match status" value="1"/>
</dbReference>
<feature type="coiled-coil region" evidence="1">
    <location>
        <begin position="260"/>
        <end position="287"/>
    </location>
</feature>
<dbReference type="GO" id="GO:0032259">
    <property type="term" value="P:methylation"/>
    <property type="evidence" value="ECO:0007669"/>
    <property type="project" value="UniProtKB-KW"/>
</dbReference>
<dbReference type="AlphaFoldDB" id="A0A7C0Y4R6"/>
<dbReference type="PANTHER" id="PTHR43861:SF5">
    <property type="entry name" value="BLL5978 PROTEIN"/>
    <property type="match status" value="1"/>
</dbReference>
<keyword evidence="3" id="KW-0489">Methyltransferase</keyword>
<evidence type="ECO:0000256" key="1">
    <source>
        <dbReference type="SAM" id="Coils"/>
    </source>
</evidence>
<dbReference type="InterPro" id="IPR038576">
    <property type="entry name" value="Methyltransf_Zn-bd_dom_put_sf"/>
</dbReference>
<name>A0A7C0Y4R6_DESA2</name>
<accession>A0A7C0Y4R6</accession>
<keyword evidence="3" id="KW-0808">Transferase</keyword>
<reference evidence="3" key="1">
    <citation type="journal article" date="2020" name="mSystems">
        <title>Genome- and Community-Level Interaction Insights into Carbon Utilization and Element Cycling Functions of Hydrothermarchaeota in Hydrothermal Sediment.</title>
        <authorList>
            <person name="Zhou Z."/>
            <person name="Liu Y."/>
            <person name="Xu W."/>
            <person name="Pan J."/>
            <person name="Luo Z.H."/>
            <person name="Li M."/>
        </authorList>
    </citation>
    <scope>NUCLEOTIDE SEQUENCE [LARGE SCALE GENOMIC DNA]</scope>
    <source>
        <strain evidence="3">HyVt-233</strain>
    </source>
</reference>
<feature type="domain" description="C-methyltransferase" evidence="2">
    <location>
        <begin position="259"/>
        <end position="360"/>
    </location>
</feature>
<dbReference type="Gene3D" id="3.40.50.720">
    <property type="entry name" value="NAD(P)-binding Rossmann-like Domain"/>
    <property type="match status" value="1"/>
</dbReference>
<dbReference type="Pfam" id="PF08484">
    <property type="entry name" value="Methyltransf_14"/>
    <property type="match status" value="1"/>
</dbReference>
<organism evidence="3">
    <name type="scientific">Desulfofervidus auxilii</name>
    <dbReference type="NCBI Taxonomy" id="1621989"/>
    <lineage>
        <taxon>Bacteria</taxon>
        <taxon>Pseudomonadati</taxon>
        <taxon>Thermodesulfobacteriota</taxon>
        <taxon>Candidatus Desulfofervidia</taxon>
        <taxon>Candidatus Desulfofervidales</taxon>
        <taxon>Candidatus Desulfofervidaceae</taxon>
        <taxon>Candidatus Desulfofervidus</taxon>
    </lineage>
</organism>
<keyword evidence="1" id="KW-0175">Coiled coil</keyword>
<evidence type="ECO:0000259" key="2">
    <source>
        <dbReference type="Pfam" id="PF08484"/>
    </source>
</evidence>
<dbReference type="EMBL" id="DRBS01000123">
    <property type="protein sequence ID" value="HDD43848.1"/>
    <property type="molecule type" value="Genomic_DNA"/>
</dbReference>
<protein>
    <submittedName>
        <fullName evidence="3">Methyltransferase domain-containing protein</fullName>
    </submittedName>
</protein>
<gene>
    <name evidence="3" type="ORF">ENG63_03180</name>
</gene>
<evidence type="ECO:0000313" key="3">
    <source>
        <dbReference type="EMBL" id="HDD43848.1"/>
    </source>
</evidence>
<dbReference type="InterPro" id="IPR029063">
    <property type="entry name" value="SAM-dependent_MTases_sf"/>
</dbReference>
<dbReference type="GO" id="GO:0008168">
    <property type="term" value="F:methyltransferase activity"/>
    <property type="evidence" value="ECO:0007669"/>
    <property type="project" value="UniProtKB-KW"/>
</dbReference>
<dbReference type="InterPro" id="IPR013691">
    <property type="entry name" value="MeTrfase_14"/>
</dbReference>
<dbReference type="CDD" id="cd02440">
    <property type="entry name" value="AdoMet_MTases"/>
    <property type="match status" value="1"/>
</dbReference>
<proteinExistence type="predicted"/>
<dbReference type="Proteomes" id="UP000886289">
    <property type="component" value="Unassembled WGS sequence"/>
</dbReference>
<comment type="caution">
    <text evidence="3">The sequence shown here is derived from an EMBL/GenBank/DDBJ whole genome shotgun (WGS) entry which is preliminary data.</text>
</comment>
<dbReference type="Pfam" id="PF13489">
    <property type="entry name" value="Methyltransf_23"/>
    <property type="match status" value="1"/>
</dbReference>
<sequence>MMSEKVRCRVCKGRLFKEPILVLKNMPKGAQDFLIKRELSRDKGIDLKLYQCSLCGLVQLTSPPVPYYKEVIRSSAYSQEMKNFRVNQFRKFLEKYELIGKKILEIGCGKGEFMELMQECGAEVYGIEYGEENVKACLKKGLKVERDFISSKTHRVRYAPFDGFYILNFLEHIPEINTFLRGIAYNLKPGAIGLVEVPNFEMILREKMLTEFIPDHIFYFTADTLEQTLRMNGFEVLEIQTVWHDYIISAVVKKREPYNLKAWIKELEELKEALEKFIKKFSKEEVMIWGAGHQALAILSLTNIANKIYGVIDSAPFKQGKYTPVTHLLIYPPDVLYKLPVKAVIVMAGSYSEEVVQILRKNFKDIKIAIIEGLKLKEL</sequence>